<dbReference type="GO" id="GO:0016740">
    <property type="term" value="F:transferase activity"/>
    <property type="evidence" value="ECO:0007669"/>
    <property type="project" value="UniProtKB-KW"/>
</dbReference>
<dbReference type="Proteomes" id="UP000319516">
    <property type="component" value="Unassembled WGS sequence"/>
</dbReference>
<sequence>MEALQRARAVASLNAFVTLVDPPRSGSSREPGPLAGVPFAAKDNIDTAGIRTTCGSHHFADRVPTSDADCIARLLDAGATLIGKTLTHEFAYGPTGDSSATGPAHHPTDPGRITGGSSAGSAAAVAAGVVPFALGTDTGGSSRIPAALCGVLGFKPTYGALSTAGAFPLSPTLDTIGILAASSGWLSRVWAALTRTAAVPHDPGSIAWVSFTDDAPVDPRVGSAVAAWGADAITGSVRLPSTARFTAIYQAIQGWEASQVHADLLAGSPQLYQSDVRERLLDASHVTASSYRRALTQRDQLRLELGGIFDSVGFLALPTCPITAPPLGVEQVVVQGRLIPVREALLSLTNPWSVLGWPALSIPAGTVDGLPVGIQLVGPPGSDAHLISIAHTLINRHAPKESS</sequence>
<accession>A0A542YWL7</accession>
<dbReference type="RefSeq" id="WP_194288350.1">
    <property type="nucleotide sequence ID" value="NZ_BAAAIK010000001.1"/>
</dbReference>
<organism evidence="3 4">
    <name type="scientific">Ornithinicoccus hortensis</name>
    <dbReference type="NCBI Taxonomy" id="82346"/>
    <lineage>
        <taxon>Bacteria</taxon>
        <taxon>Bacillati</taxon>
        <taxon>Actinomycetota</taxon>
        <taxon>Actinomycetes</taxon>
        <taxon>Micrococcales</taxon>
        <taxon>Intrasporangiaceae</taxon>
        <taxon>Ornithinicoccus</taxon>
    </lineage>
</organism>
<proteinExistence type="predicted"/>
<evidence type="ECO:0000259" key="2">
    <source>
        <dbReference type="Pfam" id="PF01425"/>
    </source>
</evidence>
<keyword evidence="4" id="KW-1185">Reference proteome</keyword>
<feature type="domain" description="Amidase" evidence="2">
    <location>
        <begin position="271"/>
        <end position="386"/>
    </location>
</feature>
<evidence type="ECO:0000313" key="4">
    <source>
        <dbReference type="Proteomes" id="UP000319516"/>
    </source>
</evidence>
<reference evidence="3 4" key="1">
    <citation type="submission" date="2019-06" db="EMBL/GenBank/DDBJ databases">
        <title>Sequencing the genomes of 1000 actinobacteria strains.</title>
        <authorList>
            <person name="Klenk H.-P."/>
        </authorList>
    </citation>
    <scope>NUCLEOTIDE SEQUENCE [LARGE SCALE GENOMIC DNA]</scope>
    <source>
        <strain evidence="3 4">DSM 12335</strain>
    </source>
</reference>
<evidence type="ECO:0000256" key="1">
    <source>
        <dbReference type="SAM" id="MobiDB-lite"/>
    </source>
</evidence>
<dbReference type="PANTHER" id="PTHR11895:SF176">
    <property type="entry name" value="AMIDASE AMID-RELATED"/>
    <property type="match status" value="1"/>
</dbReference>
<gene>
    <name evidence="3" type="ORF">FB467_3662</name>
</gene>
<protein>
    <submittedName>
        <fullName evidence="3">Aspartyl-tRNA(Asn)/glutamyl-tRNA(Gln) amidotransferase subunit A</fullName>
    </submittedName>
</protein>
<evidence type="ECO:0000313" key="3">
    <source>
        <dbReference type="EMBL" id="TQL52475.1"/>
    </source>
</evidence>
<feature type="region of interest" description="Disordered" evidence="1">
    <location>
        <begin position="94"/>
        <end position="117"/>
    </location>
</feature>
<dbReference type="PANTHER" id="PTHR11895">
    <property type="entry name" value="TRANSAMIDASE"/>
    <property type="match status" value="1"/>
</dbReference>
<dbReference type="EMBL" id="VFOP01000001">
    <property type="protein sequence ID" value="TQL52475.1"/>
    <property type="molecule type" value="Genomic_DNA"/>
</dbReference>
<dbReference type="InterPro" id="IPR023631">
    <property type="entry name" value="Amidase_dom"/>
</dbReference>
<dbReference type="Gene3D" id="3.90.1300.10">
    <property type="entry name" value="Amidase signature (AS) domain"/>
    <property type="match status" value="1"/>
</dbReference>
<feature type="domain" description="Amidase" evidence="2">
    <location>
        <begin position="28"/>
        <end position="182"/>
    </location>
</feature>
<comment type="caution">
    <text evidence="3">The sequence shown here is derived from an EMBL/GenBank/DDBJ whole genome shotgun (WGS) entry which is preliminary data.</text>
</comment>
<dbReference type="InterPro" id="IPR036928">
    <property type="entry name" value="AS_sf"/>
</dbReference>
<dbReference type="Pfam" id="PF01425">
    <property type="entry name" value="Amidase"/>
    <property type="match status" value="2"/>
</dbReference>
<keyword evidence="3" id="KW-0808">Transferase</keyword>
<dbReference type="AlphaFoldDB" id="A0A542YWL7"/>
<name>A0A542YWL7_9MICO</name>
<dbReference type="InterPro" id="IPR000120">
    <property type="entry name" value="Amidase"/>
</dbReference>
<dbReference type="SUPFAM" id="SSF75304">
    <property type="entry name" value="Amidase signature (AS) enzymes"/>
    <property type="match status" value="1"/>
</dbReference>